<dbReference type="GeneID" id="105431544"/>
<feature type="region of interest" description="Disordered" evidence="1">
    <location>
        <begin position="379"/>
        <end position="411"/>
    </location>
</feature>
<dbReference type="FunFam" id="1.10.8.270:FF:000010">
    <property type="entry name" value="Putative USP6 N-terminal-like protein"/>
    <property type="match status" value="1"/>
</dbReference>
<dbReference type="Gene3D" id="1.10.472.80">
    <property type="entry name" value="Ypt/Rab-GAP domain of gyp1p, domain 3"/>
    <property type="match status" value="1"/>
</dbReference>
<name>A0A6I9WQ16_9HYME</name>
<dbReference type="SMART" id="SM00164">
    <property type="entry name" value="TBC"/>
    <property type="match status" value="1"/>
</dbReference>
<organism evidence="3 4">
    <name type="scientific">Pogonomyrmex barbatus</name>
    <name type="common">red harvester ant</name>
    <dbReference type="NCBI Taxonomy" id="144034"/>
    <lineage>
        <taxon>Eukaryota</taxon>
        <taxon>Metazoa</taxon>
        <taxon>Ecdysozoa</taxon>
        <taxon>Arthropoda</taxon>
        <taxon>Hexapoda</taxon>
        <taxon>Insecta</taxon>
        <taxon>Pterygota</taxon>
        <taxon>Neoptera</taxon>
        <taxon>Endopterygota</taxon>
        <taxon>Hymenoptera</taxon>
        <taxon>Apocrita</taxon>
        <taxon>Aculeata</taxon>
        <taxon>Formicoidea</taxon>
        <taxon>Formicidae</taxon>
        <taxon>Myrmicinae</taxon>
        <taxon>Pogonomyrmex</taxon>
    </lineage>
</organism>
<dbReference type="RefSeq" id="XP_011644101.1">
    <property type="nucleotide sequence ID" value="XM_011645799.2"/>
</dbReference>
<evidence type="ECO:0000259" key="2">
    <source>
        <dbReference type="PROSITE" id="PS50086"/>
    </source>
</evidence>
<feature type="domain" description="Rab-GAP TBC" evidence="2">
    <location>
        <begin position="100"/>
        <end position="294"/>
    </location>
</feature>
<dbReference type="KEGG" id="pbar:105431544"/>
<dbReference type="FunFam" id="1.10.10.750:FF:000001">
    <property type="entry name" value="TBC1 domain family member 10A"/>
    <property type="match status" value="1"/>
</dbReference>
<proteinExistence type="predicted"/>
<feature type="compositionally biased region" description="Polar residues" evidence="1">
    <location>
        <begin position="379"/>
        <end position="392"/>
    </location>
</feature>
<evidence type="ECO:0000256" key="1">
    <source>
        <dbReference type="SAM" id="MobiDB-lite"/>
    </source>
</evidence>
<sequence>MNEEELLKRSAAERDRIFSCYDRGREGAEIDPWEDPGYEVYHTTDRYGFIHDKRLPQKPDPYEIKLHHVEMERLKKWEKMTKQWDSASTKEKLRRRIYKGIPNRFRGQVWALLLGVKNLKKEQAGKYEEMLQLARQWSTEIRQIDADVARQYRDHINYRERYSIKQKSMFYVLAAYSMYNMEVGYCQGMSVLAGLLLLYMDEEDAFWGLSVLLADQKYSMHGFYVDGFPKLNRFIEHHDKIMNKFLPKLKRKMDKCGCDSILYALKWFFVIFQERVGFLFKSDKTVFSVGRRSEEFSEAQHVMRESVAQRRDMALIDDDRESTTPVEPTSGLGGSKFSFDPSLDEGASPNGSRRSLAETSVTSTADLSVFSSATRSQALDNSLDTQSNISNASSGSGGLPTPRATPHQPSPDVVRIYVPYTSPMSAVASYKDDLPRTLPRSLDTNKIRIRVDPDQTPIVENLKPFTLESPEVELDLK</sequence>
<dbReference type="InterPro" id="IPR035969">
    <property type="entry name" value="Rab-GAP_TBC_sf"/>
</dbReference>
<dbReference type="GO" id="GO:0031267">
    <property type="term" value="F:small GTPase binding"/>
    <property type="evidence" value="ECO:0007669"/>
    <property type="project" value="TreeGrafter"/>
</dbReference>
<dbReference type="OrthoDB" id="294251at2759"/>
<dbReference type="Gene3D" id="1.10.8.270">
    <property type="entry name" value="putative rabgap domain of human tbc1 domain family member 14 like domains"/>
    <property type="match status" value="1"/>
</dbReference>
<accession>A0A6I9WQ16</accession>
<protein>
    <submittedName>
        <fullName evidence="4">USP6 N-terminal-like protein</fullName>
    </submittedName>
</protein>
<dbReference type="CTD" id="36554"/>
<evidence type="ECO:0000313" key="4">
    <source>
        <dbReference type="RefSeq" id="XP_011644101.1"/>
    </source>
</evidence>
<dbReference type="Pfam" id="PF00566">
    <property type="entry name" value="RabGAP-TBC"/>
    <property type="match status" value="1"/>
</dbReference>
<dbReference type="GO" id="GO:0005096">
    <property type="term" value="F:GTPase activator activity"/>
    <property type="evidence" value="ECO:0007669"/>
    <property type="project" value="TreeGrafter"/>
</dbReference>
<reference evidence="4" key="1">
    <citation type="submission" date="2025-08" db="UniProtKB">
        <authorList>
            <consortium name="RefSeq"/>
        </authorList>
    </citation>
    <scope>IDENTIFICATION</scope>
</reference>
<dbReference type="PANTHER" id="PTHR47219">
    <property type="entry name" value="RAB GTPASE-ACTIVATING PROTEIN 1-LIKE"/>
    <property type="match status" value="1"/>
</dbReference>
<feature type="region of interest" description="Disordered" evidence="1">
    <location>
        <begin position="310"/>
        <end position="359"/>
    </location>
</feature>
<dbReference type="Proteomes" id="UP000504615">
    <property type="component" value="Unplaced"/>
</dbReference>
<dbReference type="AlphaFoldDB" id="A0A6I9WQ16"/>
<dbReference type="InterPro" id="IPR050302">
    <property type="entry name" value="Rab_GAP_TBC_domain"/>
</dbReference>
<dbReference type="SUPFAM" id="SSF47923">
    <property type="entry name" value="Ypt/Rab-GAP domain of gyp1p"/>
    <property type="match status" value="1"/>
</dbReference>
<feature type="compositionally biased region" description="Polar residues" evidence="1">
    <location>
        <begin position="349"/>
        <end position="359"/>
    </location>
</feature>
<dbReference type="InterPro" id="IPR000195">
    <property type="entry name" value="Rab-GAP-TBC_dom"/>
</dbReference>
<dbReference type="Gene3D" id="1.10.10.750">
    <property type="entry name" value="Ypt/Rab-GAP domain of gyp1p, domain 1"/>
    <property type="match status" value="1"/>
</dbReference>
<keyword evidence="3" id="KW-1185">Reference proteome</keyword>
<evidence type="ECO:0000313" key="3">
    <source>
        <dbReference type="Proteomes" id="UP000504615"/>
    </source>
</evidence>
<gene>
    <name evidence="4" type="primary">LOC105431544</name>
</gene>
<dbReference type="PROSITE" id="PS50086">
    <property type="entry name" value="TBC_RABGAP"/>
    <property type="match status" value="1"/>
</dbReference>
<dbReference type="PANTHER" id="PTHR47219:SF19">
    <property type="entry name" value="USP6 N-TERMINAL-LIKE PROTEIN ISOFORM X1"/>
    <property type="match status" value="1"/>
</dbReference>